<feature type="region of interest" description="Disordered" evidence="2">
    <location>
        <begin position="263"/>
        <end position="291"/>
    </location>
</feature>
<dbReference type="SUPFAM" id="SSF56349">
    <property type="entry name" value="DNA breaking-rejoining enzymes"/>
    <property type="match status" value="1"/>
</dbReference>
<protein>
    <submittedName>
        <fullName evidence="4">Integrase</fullName>
    </submittedName>
</protein>
<keyword evidence="1" id="KW-0233">DNA recombination</keyword>
<organism evidence="4 5">
    <name type="scientific">Allocatelliglobosispora scoriae</name>
    <dbReference type="NCBI Taxonomy" id="643052"/>
    <lineage>
        <taxon>Bacteria</taxon>
        <taxon>Bacillati</taxon>
        <taxon>Actinomycetota</taxon>
        <taxon>Actinomycetes</taxon>
        <taxon>Micromonosporales</taxon>
        <taxon>Micromonosporaceae</taxon>
        <taxon>Allocatelliglobosispora</taxon>
    </lineage>
</organism>
<evidence type="ECO:0000313" key="4">
    <source>
        <dbReference type="EMBL" id="MBB5872011.1"/>
    </source>
</evidence>
<dbReference type="Gene3D" id="1.10.443.10">
    <property type="entry name" value="Intergrase catalytic core"/>
    <property type="match status" value="1"/>
</dbReference>
<name>A0A841BZC0_9ACTN</name>
<dbReference type="InterPro" id="IPR002104">
    <property type="entry name" value="Integrase_catalytic"/>
</dbReference>
<dbReference type="AlphaFoldDB" id="A0A841BZC0"/>
<sequence length="432" mass="47558">MATRFLADLTSAVSRGEAFDVETGRPVSMARKAVSSVTWYSAACTYADSKWQRSAATTRRTRAEALSALTLAMLADSRGRPDEAMLRHTLQRYAFNPSRRHHPDRPPEVAAALAWLETHTRKVSALAKPDVLRSVLDSLTVRLDGTPRASSVVSRWRKILNAFLENAVERKLLPTNPLPALKWSVPKTSHTVDRRSVANPLQARTLLVGVSQIQRSGPRLVAFFACLYFAALRPEEAANLAKHHLSLPAEGWGELHLSGAAPHAGKDWTDTGTHRERRQLKQRAVGESRTVPCPPELTAYLHWHIEQFGTAPDGRLFRGERNEDELPKGTVNRYWRLARKAVLAPDAYASPLAATPYDLRHAAVSTQLNAGVPATEVAEAAGHSVEVLLKIYAKCLDGGAASRRRLMDGVYGAPKTSERIRNSFPGIVAFNP</sequence>
<dbReference type="PROSITE" id="PS51898">
    <property type="entry name" value="TYR_RECOMBINASE"/>
    <property type="match status" value="1"/>
</dbReference>
<dbReference type="InterPro" id="IPR050090">
    <property type="entry name" value="Tyrosine_recombinase_XerCD"/>
</dbReference>
<proteinExistence type="predicted"/>
<dbReference type="InterPro" id="IPR011010">
    <property type="entry name" value="DNA_brk_join_enz"/>
</dbReference>
<dbReference type="GO" id="GO:0015074">
    <property type="term" value="P:DNA integration"/>
    <property type="evidence" value="ECO:0007669"/>
    <property type="project" value="InterPro"/>
</dbReference>
<dbReference type="InterPro" id="IPR013762">
    <property type="entry name" value="Integrase-like_cat_sf"/>
</dbReference>
<dbReference type="RefSeq" id="WP_246467486.1">
    <property type="nucleotide sequence ID" value="NZ_JACHMN010000003.1"/>
</dbReference>
<dbReference type="Proteomes" id="UP000587527">
    <property type="component" value="Unassembled WGS sequence"/>
</dbReference>
<comment type="caution">
    <text evidence="4">The sequence shown here is derived from an EMBL/GenBank/DDBJ whole genome shotgun (WGS) entry which is preliminary data.</text>
</comment>
<dbReference type="PANTHER" id="PTHR30349:SF64">
    <property type="entry name" value="PROPHAGE INTEGRASE INTD-RELATED"/>
    <property type="match status" value="1"/>
</dbReference>
<evidence type="ECO:0000256" key="1">
    <source>
        <dbReference type="ARBA" id="ARBA00023172"/>
    </source>
</evidence>
<gene>
    <name evidence="4" type="ORF">F4553_005445</name>
</gene>
<accession>A0A841BZC0</accession>
<dbReference type="GO" id="GO:0003677">
    <property type="term" value="F:DNA binding"/>
    <property type="evidence" value="ECO:0007669"/>
    <property type="project" value="InterPro"/>
</dbReference>
<keyword evidence="5" id="KW-1185">Reference proteome</keyword>
<feature type="domain" description="Tyr recombinase" evidence="3">
    <location>
        <begin position="190"/>
        <end position="408"/>
    </location>
</feature>
<evidence type="ECO:0000259" key="3">
    <source>
        <dbReference type="PROSITE" id="PS51898"/>
    </source>
</evidence>
<reference evidence="4 5" key="1">
    <citation type="submission" date="2020-08" db="EMBL/GenBank/DDBJ databases">
        <title>Sequencing the genomes of 1000 actinobacteria strains.</title>
        <authorList>
            <person name="Klenk H.-P."/>
        </authorList>
    </citation>
    <scope>NUCLEOTIDE SEQUENCE [LARGE SCALE GENOMIC DNA]</scope>
    <source>
        <strain evidence="4 5">DSM 45362</strain>
    </source>
</reference>
<dbReference type="PANTHER" id="PTHR30349">
    <property type="entry name" value="PHAGE INTEGRASE-RELATED"/>
    <property type="match status" value="1"/>
</dbReference>
<evidence type="ECO:0000256" key="2">
    <source>
        <dbReference type="SAM" id="MobiDB-lite"/>
    </source>
</evidence>
<dbReference type="GO" id="GO:0006310">
    <property type="term" value="P:DNA recombination"/>
    <property type="evidence" value="ECO:0007669"/>
    <property type="project" value="UniProtKB-KW"/>
</dbReference>
<evidence type="ECO:0000313" key="5">
    <source>
        <dbReference type="Proteomes" id="UP000587527"/>
    </source>
</evidence>
<feature type="compositionally biased region" description="Basic and acidic residues" evidence="2">
    <location>
        <begin position="264"/>
        <end position="274"/>
    </location>
</feature>
<dbReference type="EMBL" id="JACHMN010000003">
    <property type="protein sequence ID" value="MBB5872011.1"/>
    <property type="molecule type" value="Genomic_DNA"/>
</dbReference>